<dbReference type="EMBL" id="JAMQYH010000002">
    <property type="protein sequence ID" value="KAJ1700034.1"/>
    <property type="molecule type" value="Genomic_DNA"/>
</dbReference>
<protein>
    <recommendedName>
        <fullName evidence="3">MATH domain-containing protein</fullName>
    </recommendedName>
</protein>
<sequence length="1541" mass="172335">MEEAGGGSQLIVEPRGDHSATCRWTLPSCLRQLGPTSTRQRPIYSQYFPVASSGLDCRLLLYPRGDSLSLPGHMSLYIQLMDPTCSKSPFDRFATYKLTAYHPNDLSKSVARDSWYRFSAKKKSHGWSDFAPVSGFVEGETLIVTAEITLLHETISISPQDGKFTWKLHNFSLFRDTLKTQRVISPVFPAGTDSDSGLKLSIYQSVGTGGNHLSICLESKEDNTTKCVSSNAEPGCWILFRVTVMNQESGGSNFNKDSYGRFGVDGVSLGWTEFMKMDEFLGTGSNKSSYLVDGCAVFNVSYHVIKETSVVVNKGLPRGNCKGGDGGGYYGKFTWRIGGFARLKEVLKKRKITGICIKSKKFQVGGRDCRLIVYPRGQSQPPCHLSLFLEVTDPRAPSPDWTCFVSHRLSVLCHKFDGHIVSKESQNRYSKTAKDWGWREFLSLTSLFDQGAGYLVNDTVAFCAEVMVLKEMHEVIDIAPRGLRCFTWKVENFLVFKDIMETRKIFSKFFDVVGCELRIGAYESFDTICIYLESDQQSSLSGGDTDKNFWVCYRMGILNQKDESRSVWRESSICTKTWNNSVLQFMKVQEMMTPESGFLVRDSVIFVCEILDCCPWFEFSDLEVFASEDEKEEETLMTEPDSSEEESSATDSDEDGPSTVVDTEELLQSLLLAAGFHLPPEISPCTPEPSACRAANILADTGAFSGFLTGLRVSLSQPDKVKQILLPRTRSTGDGWACTGTSRSIQDNSAESTNLINLLLRSSLLREAIVELFLEILVDCCEEPSPCGDACSTGSDGSRGSETSSTSGSDERLVPDKSFLVEGLEAVSLTVTGDEVDSHKVKLPDQSEERFTLILRLLKSLDSSSVQGPQSSPIELKRHPHSVVKKISTLLEKAPRRFIPDIISVVPKLVDPADHTYAASLVLSQAARPEYELSEQLEMFGTLSQMNYGKEVAGSVLNLAVRLIGDANDEDSLLTSIELLLNYTSCCNKLHLAIQIIRTKLNFLGTDVPRCVLDFMCKTIRNWPEAAQTMLKALDADQLPHHDKTVDGSDQCLYKLWRFSDAYLLFEMLHIPSLFMEVCQVVEKLVVSGSVGVEEFSLALEKRHKHQSTQQQSQQEDFSIVMALGKVLSISTESKVIKLLRILYVKLFRVCDDHKHRLRMLDTLVERATNTTSLVDFSSHGSWLDPAVDMDLDMSVLLVLAQENVLVLGIVMTLMRQVACQAHAERAGLSNQLCSLQDDNVRLKEERDAEAARFEREKELLERRASESNATCSQLRSDLKDEKNRSALEKRHLLKERRDMENQLDWLKSEKDEKVSKLTAEKRLLQDRLHETEAQLVQLKSRQKEELKKVTIEKNALAERLKKAEVAQRRLEEEVKRHATEVVKRHALASDVRQLEEEVSKAEAEKRETQKQVAQCEAYIHGLEAKLQASQQYIQTLETSLQEEMARHAPLYGAGLDTLTLSELETVAQIHELGLSQIHEIVQQRQSKSLLVNLTQVSSGLFSGQPQTPAGKPSPIVPPKGDGSQGDDPKMGLIGPWDHPT</sequence>
<dbReference type="SUPFAM" id="SSF49599">
    <property type="entry name" value="TRAF domain-like"/>
    <property type="match status" value="4"/>
</dbReference>
<feature type="region of interest" description="Disordered" evidence="2">
    <location>
        <begin position="629"/>
        <end position="659"/>
    </location>
</feature>
<feature type="domain" description="MATH" evidence="3">
    <location>
        <begin position="330"/>
        <end position="466"/>
    </location>
</feature>
<evidence type="ECO:0000313" key="4">
    <source>
        <dbReference type="EMBL" id="KAJ1700034.1"/>
    </source>
</evidence>
<name>A0A9Q0HVG5_9POAL</name>
<feature type="domain" description="MATH" evidence="3">
    <location>
        <begin position="483"/>
        <end position="610"/>
    </location>
</feature>
<dbReference type="InterPro" id="IPR008974">
    <property type="entry name" value="TRAF-like"/>
</dbReference>
<dbReference type="PROSITE" id="PS50144">
    <property type="entry name" value="MATH"/>
    <property type="match status" value="4"/>
</dbReference>
<keyword evidence="1" id="KW-0175">Coiled coil</keyword>
<feature type="compositionally biased region" description="Low complexity" evidence="2">
    <location>
        <begin position="792"/>
        <end position="808"/>
    </location>
</feature>
<feature type="domain" description="MATH" evidence="3">
    <location>
        <begin position="161"/>
        <end position="302"/>
    </location>
</feature>
<comment type="caution">
    <text evidence="4">The sequence shown here is derived from an EMBL/GenBank/DDBJ whole genome shotgun (WGS) entry which is preliminary data.</text>
</comment>
<gene>
    <name evidence="4" type="ORF">LUZ63_008546</name>
</gene>
<evidence type="ECO:0000259" key="3">
    <source>
        <dbReference type="PROSITE" id="PS50144"/>
    </source>
</evidence>
<evidence type="ECO:0000256" key="2">
    <source>
        <dbReference type="SAM" id="MobiDB-lite"/>
    </source>
</evidence>
<reference evidence="4" key="1">
    <citation type="journal article" date="2022" name="Cell">
        <title>Repeat-based holocentromeres influence genome architecture and karyotype evolution.</title>
        <authorList>
            <person name="Hofstatter P.G."/>
            <person name="Thangavel G."/>
            <person name="Lux T."/>
            <person name="Neumann P."/>
            <person name="Vondrak T."/>
            <person name="Novak P."/>
            <person name="Zhang M."/>
            <person name="Costa L."/>
            <person name="Castellani M."/>
            <person name="Scott A."/>
            <person name="Toegelov H."/>
            <person name="Fuchs J."/>
            <person name="Mata-Sucre Y."/>
            <person name="Dias Y."/>
            <person name="Vanzela A.L.L."/>
            <person name="Huettel B."/>
            <person name="Almeida C.C.S."/>
            <person name="Simkova H."/>
            <person name="Souza G."/>
            <person name="Pedrosa-Harand A."/>
            <person name="Macas J."/>
            <person name="Mayer K.F.X."/>
            <person name="Houben A."/>
            <person name="Marques A."/>
        </authorList>
    </citation>
    <scope>NUCLEOTIDE SEQUENCE</scope>
    <source>
        <strain evidence="4">RhyBre1mFocal</strain>
    </source>
</reference>
<evidence type="ECO:0000313" key="5">
    <source>
        <dbReference type="Proteomes" id="UP001151287"/>
    </source>
</evidence>
<proteinExistence type="predicted"/>
<dbReference type="Gene3D" id="2.60.210.10">
    <property type="entry name" value="Apoptosis, Tumor Necrosis Factor Receptor Associated Protein 2, Chain A"/>
    <property type="match status" value="4"/>
</dbReference>
<keyword evidence="5" id="KW-1185">Reference proteome</keyword>
<dbReference type="CDD" id="cd00121">
    <property type="entry name" value="MATH"/>
    <property type="match status" value="4"/>
</dbReference>
<dbReference type="InterPro" id="IPR002083">
    <property type="entry name" value="MATH/TRAF_dom"/>
</dbReference>
<feature type="compositionally biased region" description="Acidic residues" evidence="2">
    <location>
        <begin position="629"/>
        <end position="656"/>
    </location>
</feature>
<accession>A0A9Q0HVG5</accession>
<feature type="coiled-coil region" evidence="1">
    <location>
        <begin position="1244"/>
        <end position="1419"/>
    </location>
</feature>
<dbReference type="Proteomes" id="UP001151287">
    <property type="component" value="Unassembled WGS sequence"/>
</dbReference>
<evidence type="ECO:0000256" key="1">
    <source>
        <dbReference type="SAM" id="Coils"/>
    </source>
</evidence>
<feature type="region of interest" description="Disordered" evidence="2">
    <location>
        <begin position="789"/>
        <end position="812"/>
    </location>
</feature>
<dbReference type="PANTHER" id="PTHR47242">
    <property type="entry name" value="TRAF-LIKE FAMILY PROTEIN"/>
    <property type="match status" value="1"/>
</dbReference>
<feature type="domain" description="MATH" evidence="3">
    <location>
        <begin position="19"/>
        <end position="154"/>
    </location>
</feature>
<dbReference type="CDD" id="cd22265">
    <property type="entry name" value="UDM1_RNF168"/>
    <property type="match status" value="1"/>
</dbReference>
<dbReference type="Pfam" id="PF22486">
    <property type="entry name" value="MATH_2"/>
    <property type="match status" value="4"/>
</dbReference>
<feature type="region of interest" description="Disordered" evidence="2">
    <location>
        <begin position="1501"/>
        <end position="1541"/>
    </location>
</feature>
<dbReference type="OrthoDB" id="738227at2759"/>
<dbReference type="PANTHER" id="PTHR47242:SF1">
    <property type="entry name" value="TRAF-LIKE FAMILY PROTEIN"/>
    <property type="match status" value="1"/>
</dbReference>
<organism evidence="4 5">
    <name type="scientific">Rhynchospora breviuscula</name>
    <dbReference type="NCBI Taxonomy" id="2022672"/>
    <lineage>
        <taxon>Eukaryota</taxon>
        <taxon>Viridiplantae</taxon>
        <taxon>Streptophyta</taxon>
        <taxon>Embryophyta</taxon>
        <taxon>Tracheophyta</taxon>
        <taxon>Spermatophyta</taxon>
        <taxon>Magnoliopsida</taxon>
        <taxon>Liliopsida</taxon>
        <taxon>Poales</taxon>
        <taxon>Cyperaceae</taxon>
        <taxon>Cyperoideae</taxon>
        <taxon>Rhynchosporeae</taxon>
        <taxon>Rhynchospora</taxon>
    </lineage>
</organism>